<evidence type="ECO:0000313" key="8">
    <source>
        <dbReference type="Proteomes" id="UP001597053"/>
    </source>
</evidence>
<dbReference type="InterPro" id="IPR036291">
    <property type="entry name" value="NAD(P)-bd_dom_sf"/>
</dbReference>
<dbReference type="PANTHER" id="PTHR23429">
    <property type="entry name" value="GLUCOSE-6-PHOSPHATE 1-DEHYDROGENASE G6PD"/>
    <property type="match status" value="1"/>
</dbReference>
<keyword evidence="5" id="KW-0119">Carbohydrate metabolism</keyword>
<evidence type="ECO:0000256" key="5">
    <source>
        <dbReference type="ARBA" id="ARBA00023277"/>
    </source>
</evidence>
<evidence type="ECO:0000259" key="6">
    <source>
        <dbReference type="Pfam" id="PF00479"/>
    </source>
</evidence>
<feature type="non-terminal residue" evidence="7">
    <location>
        <position position="125"/>
    </location>
</feature>
<sequence>MDLRSDAVVLFGVTGDLVAKKLFPALYELTRRGRLDMPVIGVARSRWDHQQLLTAARKSVLEAQGRVDDEVFDALARNLTMLSGDYADPDTYQRLAEALSAARRPLFYLAIPPAVFTPVVDGLAG</sequence>
<keyword evidence="3" id="KW-0521">NADP</keyword>
<proteinExistence type="predicted"/>
<evidence type="ECO:0000256" key="1">
    <source>
        <dbReference type="ARBA" id="ARBA00004937"/>
    </source>
</evidence>
<evidence type="ECO:0000256" key="3">
    <source>
        <dbReference type="ARBA" id="ARBA00022857"/>
    </source>
</evidence>
<dbReference type="Proteomes" id="UP001597053">
    <property type="component" value="Unassembled WGS sequence"/>
</dbReference>
<dbReference type="PANTHER" id="PTHR23429:SF0">
    <property type="entry name" value="GLUCOSE-6-PHOSPHATE 1-DEHYDROGENASE"/>
    <property type="match status" value="1"/>
</dbReference>
<keyword evidence="8" id="KW-1185">Reference proteome</keyword>
<dbReference type="EMBL" id="JBHTHM010002846">
    <property type="protein sequence ID" value="MFD0788508.1"/>
    <property type="molecule type" value="Genomic_DNA"/>
</dbReference>
<keyword evidence="2" id="KW-0313">Glucose metabolism</keyword>
<gene>
    <name evidence="7" type="ORF">ACFQZ8_31725</name>
</gene>
<comment type="pathway">
    <text evidence="1">Carbohydrate degradation; pentose phosphate pathway; D-ribulose 5-phosphate from D-glucose 6-phosphate (oxidative stage): step 1/3.</text>
</comment>
<dbReference type="InterPro" id="IPR022674">
    <property type="entry name" value="G6P_DH_NAD-bd"/>
</dbReference>
<dbReference type="SUPFAM" id="SSF51735">
    <property type="entry name" value="NAD(P)-binding Rossmann-fold domains"/>
    <property type="match status" value="1"/>
</dbReference>
<evidence type="ECO:0000313" key="7">
    <source>
        <dbReference type="EMBL" id="MFD0788508.1"/>
    </source>
</evidence>
<name>A0ABW3ABZ6_9ACTN</name>
<evidence type="ECO:0000256" key="4">
    <source>
        <dbReference type="ARBA" id="ARBA00023002"/>
    </source>
</evidence>
<organism evidence="7 8">
    <name type="scientific">Micromonospora azadirachtae</name>
    <dbReference type="NCBI Taxonomy" id="1970735"/>
    <lineage>
        <taxon>Bacteria</taxon>
        <taxon>Bacillati</taxon>
        <taxon>Actinomycetota</taxon>
        <taxon>Actinomycetes</taxon>
        <taxon>Micromonosporales</taxon>
        <taxon>Micromonosporaceae</taxon>
        <taxon>Micromonospora</taxon>
    </lineage>
</organism>
<comment type="caution">
    <text evidence="7">The sequence shown here is derived from an EMBL/GenBank/DDBJ whole genome shotgun (WGS) entry which is preliminary data.</text>
</comment>
<evidence type="ECO:0000256" key="2">
    <source>
        <dbReference type="ARBA" id="ARBA00022526"/>
    </source>
</evidence>
<dbReference type="Pfam" id="PF00479">
    <property type="entry name" value="G6PD_N"/>
    <property type="match status" value="1"/>
</dbReference>
<dbReference type="Gene3D" id="3.40.50.720">
    <property type="entry name" value="NAD(P)-binding Rossmann-like Domain"/>
    <property type="match status" value="1"/>
</dbReference>
<reference evidence="8" key="1">
    <citation type="journal article" date="2019" name="Int. J. Syst. Evol. Microbiol.">
        <title>The Global Catalogue of Microorganisms (GCM) 10K type strain sequencing project: providing services to taxonomists for standard genome sequencing and annotation.</title>
        <authorList>
            <consortium name="The Broad Institute Genomics Platform"/>
            <consortium name="The Broad Institute Genome Sequencing Center for Infectious Disease"/>
            <person name="Wu L."/>
            <person name="Ma J."/>
        </authorList>
    </citation>
    <scope>NUCLEOTIDE SEQUENCE [LARGE SCALE GENOMIC DNA]</scope>
    <source>
        <strain evidence="8">JCM 32148</strain>
    </source>
</reference>
<feature type="domain" description="Glucose-6-phosphate dehydrogenase NAD-binding" evidence="6">
    <location>
        <begin position="9"/>
        <end position="124"/>
    </location>
</feature>
<protein>
    <submittedName>
        <fullName evidence="7">Glucose-6-phosphate dehydrogenase</fullName>
    </submittedName>
</protein>
<dbReference type="InterPro" id="IPR001282">
    <property type="entry name" value="G6P_DH"/>
</dbReference>
<keyword evidence="4" id="KW-0560">Oxidoreductase</keyword>
<accession>A0ABW3ABZ6</accession>